<sequence length="106" mass="11564">MATFIAAARQEGVCIEYSEAISRTDPSEQVARVVRVIRSGSARVLVAFLAQDFWTQESSSTPTIKDKVFGNRGDQQQLRAAARSDTGQGSLTPVSQYPSSIRARQT</sequence>
<comment type="caution">
    <text evidence="2">The sequence shown here is derived from an EMBL/GenBank/DDBJ whole genome shotgun (WGS) entry which is preliminary data.</text>
</comment>
<dbReference type="AlphaFoldDB" id="A0AAD3RHX7"/>
<organism evidence="2 3">
    <name type="scientific">Lates japonicus</name>
    <name type="common">Japanese lates</name>
    <dbReference type="NCBI Taxonomy" id="270547"/>
    <lineage>
        <taxon>Eukaryota</taxon>
        <taxon>Metazoa</taxon>
        <taxon>Chordata</taxon>
        <taxon>Craniata</taxon>
        <taxon>Vertebrata</taxon>
        <taxon>Euteleostomi</taxon>
        <taxon>Actinopterygii</taxon>
        <taxon>Neopterygii</taxon>
        <taxon>Teleostei</taxon>
        <taxon>Neoteleostei</taxon>
        <taxon>Acanthomorphata</taxon>
        <taxon>Carangaria</taxon>
        <taxon>Carangaria incertae sedis</taxon>
        <taxon>Centropomidae</taxon>
        <taxon>Lates</taxon>
    </lineage>
</organism>
<name>A0AAD3RHX7_LATJO</name>
<protein>
    <submittedName>
        <fullName evidence="2">Extracellular calcium-sensing receptor-like protein</fullName>
    </submittedName>
</protein>
<evidence type="ECO:0000256" key="1">
    <source>
        <dbReference type="SAM" id="MobiDB-lite"/>
    </source>
</evidence>
<evidence type="ECO:0000313" key="2">
    <source>
        <dbReference type="EMBL" id="GLD69753.1"/>
    </source>
</evidence>
<proteinExistence type="predicted"/>
<keyword evidence="2" id="KW-0675">Receptor</keyword>
<reference evidence="2" key="1">
    <citation type="submission" date="2022-08" db="EMBL/GenBank/DDBJ databases">
        <title>Genome sequencing of akame (Lates japonicus).</title>
        <authorList>
            <person name="Hashiguchi Y."/>
            <person name="Takahashi H."/>
        </authorList>
    </citation>
    <scope>NUCLEOTIDE SEQUENCE</scope>
    <source>
        <strain evidence="2">Kochi</strain>
    </source>
</reference>
<gene>
    <name evidence="2" type="ORF">AKAME5_002106900</name>
</gene>
<keyword evidence="3" id="KW-1185">Reference proteome</keyword>
<feature type="compositionally biased region" description="Polar residues" evidence="1">
    <location>
        <begin position="85"/>
        <end position="106"/>
    </location>
</feature>
<dbReference type="Proteomes" id="UP001279410">
    <property type="component" value="Unassembled WGS sequence"/>
</dbReference>
<dbReference type="EMBL" id="BRZM01000264">
    <property type="protein sequence ID" value="GLD69753.1"/>
    <property type="molecule type" value="Genomic_DNA"/>
</dbReference>
<dbReference type="Gene3D" id="3.40.50.2300">
    <property type="match status" value="1"/>
</dbReference>
<accession>A0AAD3RHX7</accession>
<feature type="region of interest" description="Disordered" evidence="1">
    <location>
        <begin position="75"/>
        <end position="106"/>
    </location>
</feature>
<evidence type="ECO:0000313" key="3">
    <source>
        <dbReference type="Proteomes" id="UP001279410"/>
    </source>
</evidence>